<keyword evidence="2" id="KW-0663">Pyridoxal phosphate</keyword>
<comment type="cofactor">
    <cofactor evidence="1">
        <name>pyridoxal 5'-phosphate</name>
        <dbReference type="ChEBI" id="CHEBI:597326"/>
    </cofactor>
</comment>
<dbReference type="PANTHER" id="PTHR30511">
    <property type="entry name" value="ALANINE RACEMASE"/>
    <property type="match status" value="1"/>
</dbReference>
<proteinExistence type="predicted"/>
<evidence type="ECO:0000313" key="5">
    <source>
        <dbReference type="EMBL" id="SVD22748.1"/>
    </source>
</evidence>
<dbReference type="Pfam" id="PF01168">
    <property type="entry name" value="Ala_racemase_N"/>
    <property type="match status" value="1"/>
</dbReference>
<dbReference type="InterPro" id="IPR029066">
    <property type="entry name" value="PLP-binding_barrel"/>
</dbReference>
<dbReference type="GO" id="GO:0008784">
    <property type="term" value="F:alanine racemase activity"/>
    <property type="evidence" value="ECO:0007669"/>
    <property type="project" value="InterPro"/>
</dbReference>
<evidence type="ECO:0000256" key="1">
    <source>
        <dbReference type="ARBA" id="ARBA00001933"/>
    </source>
</evidence>
<organism evidence="5">
    <name type="scientific">marine metagenome</name>
    <dbReference type="NCBI Taxonomy" id="408172"/>
    <lineage>
        <taxon>unclassified sequences</taxon>
        <taxon>metagenomes</taxon>
        <taxon>ecological metagenomes</taxon>
    </lineage>
</organism>
<gene>
    <name evidence="5" type="ORF">METZ01_LOCUS375602</name>
</gene>
<dbReference type="InterPro" id="IPR020622">
    <property type="entry name" value="Ala_racemase_pyridoxalP-BS"/>
</dbReference>
<dbReference type="SUPFAM" id="SSF51419">
    <property type="entry name" value="PLP-binding barrel"/>
    <property type="match status" value="1"/>
</dbReference>
<dbReference type="NCBIfam" id="TIGR00492">
    <property type="entry name" value="alr"/>
    <property type="match status" value="1"/>
</dbReference>
<name>A0A382TMR4_9ZZZZ</name>
<accession>A0A382TMR4</accession>
<reference evidence="5" key="1">
    <citation type="submission" date="2018-05" db="EMBL/GenBank/DDBJ databases">
        <authorList>
            <person name="Lanie J.A."/>
            <person name="Ng W.-L."/>
            <person name="Kazmierczak K.M."/>
            <person name="Andrzejewski T.M."/>
            <person name="Davidsen T.M."/>
            <person name="Wayne K.J."/>
            <person name="Tettelin H."/>
            <person name="Glass J.I."/>
            <person name="Rusch D."/>
            <person name="Podicherti R."/>
            <person name="Tsui H.-C.T."/>
            <person name="Winkler M.E."/>
        </authorList>
    </citation>
    <scope>NUCLEOTIDE SEQUENCE</scope>
</reference>
<dbReference type="PANTHER" id="PTHR30511:SF0">
    <property type="entry name" value="ALANINE RACEMASE, CATABOLIC-RELATED"/>
    <property type="match status" value="1"/>
</dbReference>
<dbReference type="GO" id="GO:0005829">
    <property type="term" value="C:cytosol"/>
    <property type="evidence" value="ECO:0007669"/>
    <property type="project" value="TreeGrafter"/>
</dbReference>
<sequence>MATAEISLDSIEFNFNQARLAAPKSKIMAVVKADAYGHGAVKVAQRLQTADAFAVARLSEAVELRQAGIQQPITLLSGVFQASQAQLAADYDIDLVIHDESQLELLKGQSHRVWLKLDTGMHRLGIEPKALPLFLNTVAESRLLGLMSHFSDADQPSHPKNVHQLEKLLALTDSIEAPLSMANSAAILSFSSSHLDWIRPGIMLYGSNPLMDREVNLMPAMRLTAPVIAIKKLNVADTVGYGSSWSAQSRG</sequence>
<dbReference type="GO" id="GO:0030632">
    <property type="term" value="P:D-alanine biosynthetic process"/>
    <property type="evidence" value="ECO:0007669"/>
    <property type="project" value="TreeGrafter"/>
</dbReference>
<dbReference type="EMBL" id="UINC01137421">
    <property type="protein sequence ID" value="SVD22748.1"/>
    <property type="molecule type" value="Genomic_DNA"/>
</dbReference>
<feature type="non-terminal residue" evidence="5">
    <location>
        <position position="251"/>
    </location>
</feature>
<keyword evidence="3" id="KW-0413">Isomerase</keyword>
<dbReference type="InterPro" id="IPR000821">
    <property type="entry name" value="Ala_racemase"/>
</dbReference>
<dbReference type="GO" id="GO:0030170">
    <property type="term" value="F:pyridoxal phosphate binding"/>
    <property type="evidence" value="ECO:0007669"/>
    <property type="project" value="TreeGrafter"/>
</dbReference>
<evidence type="ECO:0000256" key="2">
    <source>
        <dbReference type="ARBA" id="ARBA00022898"/>
    </source>
</evidence>
<protein>
    <recommendedName>
        <fullName evidence="4">Alanine racemase N-terminal domain-containing protein</fullName>
    </recommendedName>
</protein>
<dbReference type="InterPro" id="IPR001608">
    <property type="entry name" value="Ala_racemase_N"/>
</dbReference>
<evidence type="ECO:0000259" key="4">
    <source>
        <dbReference type="Pfam" id="PF01168"/>
    </source>
</evidence>
<dbReference type="FunFam" id="3.20.20.10:FF:000002">
    <property type="entry name" value="Alanine racemase"/>
    <property type="match status" value="1"/>
</dbReference>
<feature type="domain" description="Alanine racemase N-terminal" evidence="4">
    <location>
        <begin position="6"/>
        <end position="209"/>
    </location>
</feature>
<dbReference type="Gene3D" id="2.40.37.10">
    <property type="entry name" value="Lyase, Ornithine Decarboxylase, Chain A, domain 1"/>
    <property type="match status" value="1"/>
</dbReference>
<dbReference type="Gene3D" id="3.20.20.10">
    <property type="entry name" value="Alanine racemase"/>
    <property type="match status" value="1"/>
</dbReference>
<dbReference type="InterPro" id="IPR009006">
    <property type="entry name" value="Ala_racemase/Decarboxylase_C"/>
</dbReference>
<dbReference type="PRINTS" id="PR00992">
    <property type="entry name" value="ALARACEMASE"/>
</dbReference>
<dbReference type="AlphaFoldDB" id="A0A382TMR4"/>
<dbReference type="PROSITE" id="PS00395">
    <property type="entry name" value="ALANINE_RACEMASE"/>
    <property type="match status" value="1"/>
</dbReference>
<evidence type="ECO:0000256" key="3">
    <source>
        <dbReference type="ARBA" id="ARBA00023235"/>
    </source>
</evidence>
<dbReference type="SUPFAM" id="SSF50621">
    <property type="entry name" value="Alanine racemase C-terminal domain-like"/>
    <property type="match status" value="1"/>
</dbReference>